<accession>A0AAW2WM64</accession>
<dbReference type="InterPro" id="IPR027417">
    <property type="entry name" value="P-loop_NTPase"/>
</dbReference>
<dbReference type="Pfam" id="PF23598">
    <property type="entry name" value="LRR_14"/>
    <property type="match status" value="2"/>
</dbReference>
<keyword evidence="4" id="KW-0547">Nucleotide-binding</keyword>
<dbReference type="PRINTS" id="PR00364">
    <property type="entry name" value="DISEASERSIST"/>
</dbReference>
<keyword evidence="6" id="KW-0067">ATP-binding</keyword>
<dbReference type="InterPro" id="IPR042197">
    <property type="entry name" value="Apaf_helical"/>
</dbReference>
<dbReference type="PANTHER" id="PTHR15140">
    <property type="entry name" value="TUBULIN-SPECIFIC CHAPERONE E"/>
    <property type="match status" value="1"/>
</dbReference>
<dbReference type="GO" id="GO:0005524">
    <property type="term" value="F:ATP binding"/>
    <property type="evidence" value="ECO:0007669"/>
    <property type="project" value="UniProtKB-KW"/>
</dbReference>
<dbReference type="InterPro" id="IPR032675">
    <property type="entry name" value="LRR_dom_sf"/>
</dbReference>
<evidence type="ECO:0000259" key="8">
    <source>
        <dbReference type="Pfam" id="PF23559"/>
    </source>
</evidence>
<dbReference type="InterPro" id="IPR055414">
    <property type="entry name" value="LRR_R13L4/SHOC2-like"/>
</dbReference>
<evidence type="ECO:0000256" key="2">
    <source>
        <dbReference type="ARBA" id="ARBA00022614"/>
    </source>
</evidence>
<dbReference type="EMBL" id="JACGWJ010000001">
    <property type="protein sequence ID" value="KAL0441375.1"/>
    <property type="molecule type" value="Genomic_DNA"/>
</dbReference>
<evidence type="ECO:0000259" key="7">
    <source>
        <dbReference type="Pfam" id="PF00931"/>
    </source>
</evidence>
<feature type="domain" description="Disease resistance R13L4/SHOC-2-like LRR" evidence="9">
    <location>
        <begin position="1110"/>
        <end position="1284"/>
    </location>
</feature>
<feature type="domain" description="NB-ARC" evidence="7">
    <location>
        <begin position="805"/>
        <end position="900"/>
    </location>
</feature>
<proteinExistence type="inferred from homology"/>
<dbReference type="GO" id="GO:0006952">
    <property type="term" value="P:defense response"/>
    <property type="evidence" value="ECO:0007669"/>
    <property type="project" value="UniProtKB-KW"/>
</dbReference>
<reference evidence="10" key="2">
    <citation type="journal article" date="2024" name="Plant">
        <title>Genomic evolution and insights into agronomic trait innovations of Sesamum species.</title>
        <authorList>
            <person name="Miao H."/>
            <person name="Wang L."/>
            <person name="Qu L."/>
            <person name="Liu H."/>
            <person name="Sun Y."/>
            <person name="Le M."/>
            <person name="Wang Q."/>
            <person name="Wei S."/>
            <person name="Zheng Y."/>
            <person name="Lin W."/>
            <person name="Duan Y."/>
            <person name="Cao H."/>
            <person name="Xiong S."/>
            <person name="Wang X."/>
            <person name="Wei L."/>
            <person name="Li C."/>
            <person name="Ma Q."/>
            <person name="Ju M."/>
            <person name="Zhao R."/>
            <person name="Li G."/>
            <person name="Mu C."/>
            <person name="Tian Q."/>
            <person name="Mei H."/>
            <person name="Zhang T."/>
            <person name="Gao T."/>
            <person name="Zhang H."/>
        </authorList>
    </citation>
    <scope>NUCLEOTIDE SEQUENCE</scope>
    <source>
        <strain evidence="10">G02</strain>
    </source>
</reference>
<dbReference type="PANTHER" id="PTHR15140:SF33">
    <property type="entry name" value="LATE BLIGHT RESISTANCE PROTEIN HOMOLOG R1A-3 ISOFORM X1"/>
    <property type="match status" value="1"/>
</dbReference>
<dbReference type="SUPFAM" id="SSF52540">
    <property type="entry name" value="P-loop containing nucleoside triphosphate hydrolases"/>
    <property type="match status" value="2"/>
</dbReference>
<evidence type="ECO:0000256" key="1">
    <source>
        <dbReference type="ARBA" id="ARBA00008894"/>
    </source>
</evidence>
<dbReference type="Gene3D" id="1.20.5.4130">
    <property type="match status" value="1"/>
</dbReference>
<dbReference type="InterPro" id="IPR036388">
    <property type="entry name" value="WH-like_DNA-bd_sf"/>
</dbReference>
<gene>
    <name evidence="10" type="ORF">Sradi_0076400</name>
</gene>
<dbReference type="Pfam" id="PF00931">
    <property type="entry name" value="NB-ARC"/>
    <property type="match status" value="1"/>
</dbReference>
<keyword evidence="5" id="KW-0611">Plant defense</keyword>
<dbReference type="FunFam" id="1.10.8.430:FF:000003">
    <property type="entry name" value="Probable disease resistance protein At5g66910"/>
    <property type="match status" value="1"/>
</dbReference>
<protein>
    <submittedName>
        <fullName evidence="10">Late blight resistance proteinR1A-10</fullName>
    </submittedName>
</protein>
<dbReference type="Gene3D" id="1.10.10.10">
    <property type="entry name" value="Winged helix-like DNA-binding domain superfamily/Winged helix DNA-binding domain"/>
    <property type="match status" value="2"/>
</dbReference>
<dbReference type="Pfam" id="PF23559">
    <property type="entry name" value="WHD_DRP"/>
    <property type="match status" value="2"/>
</dbReference>
<dbReference type="Gene3D" id="1.10.8.430">
    <property type="entry name" value="Helical domain of apoptotic protease-activating factors"/>
    <property type="match status" value="2"/>
</dbReference>
<dbReference type="FunFam" id="1.10.10.10:FF:000322">
    <property type="entry name" value="Probable disease resistance protein At1g63360"/>
    <property type="match status" value="2"/>
</dbReference>
<dbReference type="SUPFAM" id="SSF52058">
    <property type="entry name" value="L domain-like"/>
    <property type="match status" value="2"/>
</dbReference>
<keyword evidence="3" id="KW-0677">Repeat</keyword>
<reference evidence="10" key="1">
    <citation type="submission" date="2020-06" db="EMBL/GenBank/DDBJ databases">
        <authorList>
            <person name="Li T."/>
            <person name="Hu X."/>
            <person name="Zhang T."/>
            <person name="Song X."/>
            <person name="Zhang H."/>
            <person name="Dai N."/>
            <person name="Sheng W."/>
            <person name="Hou X."/>
            <person name="Wei L."/>
        </authorList>
    </citation>
    <scope>NUCLEOTIDE SEQUENCE</scope>
    <source>
        <strain evidence="10">G02</strain>
        <tissue evidence="10">Leaf</tissue>
    </source>
</reference>
<evidence type="ECO:0000259" key="9">
    <source>
        <dbReference type="Pfam" id="PF23598"/>
    </source>
</evidence>
<feature type="domain" description="Disease resistance protein winged helix" evidence="8">
    <location>
        <begin position="126"/>
        <end position="197"/>
    </location>
</feature>
<comment type="similarity">
    <text evidence="1">Belongs to the disease resistance NB-LRR family.</text>
</comment>
<sequence length="1461" mass="166921">MITTRLSYLAFQITGSHGLKMNFLDEDESWNLLCKTTFGEESNCPLELEEIGRKIAKHCKGLPLSIVVIGGLLAKSKQTRDYWEYIVENLSSIVSLEDDERCLRILYTSYHQLPVHLKPCFLYMRVFPEDREIRVSQLIKLWVAEGFLKPISGKSMEEVAEKYFKDLIDRNLILVSRFGFSGRIRFFNIHDLLRDLCLKEAQKEKFLCCHDIRKGINAQRRIVVHQNASKGKHDISQVLQSAPLARSLICDFQGALLFDSLRLLRVLNVADWDGVYSRNRGLQDEYSSEAIFKLVNSRYLAFRADLNLSSGFRSSLHLLWNLQTVIVKEMHVIDAPPEIWKLHQLRHVQFYWFHLPDPPAGDEFVLENLQTMSSIVNFKCSEDVVKRIPNIKNLRIGYDDFSFSHYCLQNLDRLQTLESLACTFQSRPRRSLLLNYLSFPHSLRKLNLYRNGLHWEDIATKIGSLPFLEVLKLFDAVMGPKWETVEGQFCSLKVLLIDGCYDLKYWMTESSHFPCLEHLILIEAGNLKEIPPGIGEIPTLKTIQLIFCSSSAIISTKRIVEEQEELGNADLYVLVKLSADDSELTSLASNNFQFEIGIVLDEEVCTSFPGSVTVRFGTLLKEEIESEMATAYAALVSLMHILEQIQCHPRPPVSLDIEQVQSLQENVAVLQDFLELHSNRLSQECEGGLVVRIAGAAHAAEDVIENHLVDQILDQSTSTSGENISSIDHHFYQDLQKIIADMDLIKKEVIETKEKMGIVQDHQLHGNSISSGSLSSAALHGHKQFLKNTKYEKCCSNLFVKKTKEKKKALREISDEGLGEMLYKSLSGRRYLIIMDDVWSIEAWDKVKLFFPSNNSECRIMITTRLSNLGLQISGSRGLAMNFLEENKSWDLFCKTVFGEEGNCPLELEEIGKTIAKNCKGLPLSVIMIGGLLAKSEKTLDYWEYIAGNLSSIVNFEDNERCLRILYISYQELPIHLKPCFLYMGVHPEDSRIRVSRLINLWVAEGFLKPISGKSLEEVAGDYLNDLIDRNLIIVDRLGSSGKIGLCKMHDLLRDLCLREAQRQKFLSSLEIGEAITIHRRIVVHQNSPMEKYDISKVSHSVQLARSLTSDFQEALPLASFRLLRVLKKTDSEDLYGLKGDDRDPIEVILKLVNSRYLALYADTNLNSTLPSSMHLLWNLQTLIIKGIGWPCIYAPPEIWKMHQLRRVRITGLNLPDPPTVDEFVTLPNLQKMAVLMNFKCSETVVKRIPNIKKLHVFYDVFSSSHYCLENLGHLQTLESLNCSFGCSVRRSYLVDSLSILHSLKKLTLWGCRLQWEDITRNIGSLPLLHVLKLYYGSVIGPEWETVEGQFCCLRFLEIVAIDDLEHWTTAESSHFPRLNCLRLLRLRKLKDIPSSFGEIQTLEVIELEMCSDSVVISAKEIAEQQEEFGNPDFRVTVRAKLNSKLEPELKSLASHRFRVI</sequence>
<feature type="domain" description="Disease resistance protein winged helix" evidence="8">
    <location>
        <begin position="987"/>
        <end position="1057"/>
    </location>
</feature>
<dbReference type="Gene3D" id="3.40.50.300">
    <property type="entry name" value="P-loop containing nucleotide triphosphate hydrolases"/>
    <property type="match status" value="1"/>
</dbReference>
<name>A0AAW2WM64_SESRA</name>
<keyword evidence="2" id="KW-0433">Leucine-rich repeat</keyword>
<evidence type="ECO:0000256" key="4">
    <source>
        <dbReference type="ARBA" id="ARBA00022741"/>
    </source>
</evidence>
<evidence type="ECO:0000256" key="5">
    <source>
        <dbReference type="ARBA" id="ARBA00022821"/>
    </source>
</evidence>
<dbReference type="InterPro" id="IPR002182">
    <property type="entry name" value="NB-ARC"/>
</dbReference>
<organism evidence="10">
    <name type="scientific">Sesamum radiatum</name>
    <name type="common">Black benniseed</name>
    <dbReference type="NCBI Taxonomy" id="300843"/>
    <lineage>
        <taxon>Eukaryota</taxon>
        <taxon>Viridiplantae</taxon>
        <taxon>Streptophyta</taxon>
        <taxon>Embryophyta</taxon>
        <taxon>Tracheophyta</taxon>
        <taxon>Spermatophyta</taxon>
        <taxon>Magnoliopsida</taxon>
        <taxon>eudicotyledons</taxon>
        <taxon>Gunneridae</taxon>
        <taxon>Pentapetalae</taxon>
        <taxon>asterids</taxon>
        <taxon>lamiids</taxon>
        <taxon>Lamiales</taxon>
        <taxon>Pedaliaceae</taxon>
        <taxon>Sesamum</taxon>
    </lineage>
</organism>
<dbReference type="InterPro" id="IPR058922">
    <property type="entry name" value="WHD_DRP"/>
</dbReference>
<evidence type="ECO:0000256" key="6">
    <source>
        <dbReference type="ARBA" id="ARBA00022840"/>
    </source>
</evidence>
<comment type="caution">
    <text evidence="10">The sequence shown here is derived from an EMBL/GenBank/DDBJ whole genome shotgun (WGS) entry which is preliminary data.</text>
</comment>
<dbReference type="GO" id="GO:0043531">
    <property type="term" value="F:ADP binding"/>
    <property type="evidence" value="ECO:0007669"/>
    <property type="project" value="InterPro"/>
</dbReference>
<evidence type="ECO:0000256" key="3">
    <source>
        <dbReference type="ARBA" id="ARBA00022737"/>
    </source>
</evidence>
<evidence type="ECO:0000313" key="10">
    <source>
        <dbReference type="EMBL" id="KAL0441375.1"/>
    </source>
</evidence>
<feature type="domain" description="Disease resistance R13L4/SHOC-2-like LRR" evidence="9">
    <location>
        <begin position="250"/>
        <end position="549"/>
    </location>
</feature>
<dbReference type="Gene3D" id="3.80.10.10">
    <property type="entry name" value="Ribonuclease Inhibitor"/>
    <property type="match status" value="2"/>
</dbReference>